<dbReference type="AlphaFoldDB" id="A0A1G5ND53"/>
<dbReference type="EMBL" id="FMVW01000003">
    <property type="protein sequence ID" value="SCZ35312.1"/>
    <property type="molecule type" value="Genomic_DNA"/>
</dbReference>
<evidence type="ECO:0000313" key="2">
    <source>
        <dbReference type="EMBL" id="SCZ35312.1"/>
    </source>
</evidence>
<dbReference type="STRING" id="1120955.SAMN03080610_01873"/>
<proteinExistence type="predicted"/>
<name>A0A1G5ND53_AFIMA</name>
<keyword evidence="1" id="KW-0732">Signal</keyword>
<feature type="signal peptide" evidence="1">
    <location>
        <begin position="1"/>
        <end position="25"/>
    </location>
</feature>
<accession>A0A1G5ND53</accession>
<keyword evidence="3" id="KW-1185">Reference proteome</keyword>
<protein>
    <submittedName>
        <fullName evidence="2">Uncharacterized protein</fullName>
    </submittedName>
</protein>
<evidence type="ECO:0000313" key="3">
    <source>
        <dbReference type="Proteomes" id="UP000199347"/>
    </source>
</evidence>
<sequence length="55" mass="5704">MPQGVRLLPLFCLILGLAACQTAPAPSSASEDTVTVGNWTVRTGAAVRVDAVYSK</sequence>
<organism evidence="2 3">
    <name type="scientific">Afifella marina DSM 2698</name>
    <dbReference type="NCBI Taxonomy" id="1120955"/>
    <lineage>
        <taxon>Bacteria</taxon>
        <taxon>Pseudomonadati</taxon>
        <taxon>Pseudomonadota</taxon>
        <taxon>Alphaproteobacteria</taxon>
        <taxon>Hyphomicrobiales</taxon>
        <taxon>Afifellaceae</taxon>
        <taxon>Afifella</taxon>
    </lineage>
</organism>
<reference evidence="2 3" key="1">
    <citation type="submission" date="2016-10" db="EMBL/GenBank/DDBJ databases">
        <authorList>
            <person name="de Groot N.N."/>
        </authorList>
    </citation>
    <scope>NUCLEOTIDE SEQUENCE [LARGE SCALE GENOMIC DNA]</scope>
    <source>
        <strain evidence="2 3">DSM 2698</strain>
    </source>
</reference>
<dbReference type="Proteomes" id="UP000199347">
    <property type="component" value="Unassembled WGS sequence"/>
</dbReference>
<feature type="chain" id="PRO_5011780649" evidence="1">
    <location>
        <begin position="26"/>
        <end position="55"/>
    </location>
</feature>
<evidence type="ECO:0000256" key="1">
    <source>
        <dbReference type="SAM" id="SignalP"/>
    </source>
</evidence>
<gene>
    <name evidence="2" type="ORF">SAMN03080610_01873</name>
</gene>
<dbReference type="PROSITE" id="PS51257">
    <property type="entry name" value="PROKAR_LIPOPROTEIN"/>
    <property type="match status" value="1"/>
</dbReference>